<evidence type="ECO:0000313" key="7">
    <source>
        <dbReference type="EMBL" id="SDL44316.1"/>
    </source>
</evidence>
<organism evidence="7 8">
    <name type="scientific">Pedobacter steynii</name>
    <dbReference type="NCBI Taxonomy" id="430522"/>
    <lineage>
        <taxon>Bacteria</taxon>
        <taxon>Pseudomonadati</taxon>
        <taxon>Bacteroidota</taxon>
        <taxon>Sphingobacteriia</taxon>
        <taxon>Sphingobacteriales</taxon>
        <taxon>Sphingobacteriaceae</taxon>
        <taxon>Pedobacter</taxon>
    </lineage>
</organism>
<evidence type="ECO:0000256" key="5">
    <source>
        <dbReference type="SAM" id="Phobius"/>
    </source>
</evidence>
<gene>
    <name evidence="7" type="ORF">SAMN05421820_101457</name>
</gene>
<reference evidence="8" key="1">
    <citation type="submission" date="2016-10" db="EMBL/GenBank/DDBJ databases">
        <authorList>
            <person name="Varghese N."/>
            <person name="Submissions S."/>
        </authorList>
    </citation>
    <scope>NUCLEOTIDE SEQUENCE [LARGE SCALE GENOMIC DNA]</scope>
    <source>
        <strain evidence="8">DSM 19110</strain>
    </source>
</reference>
<dbReference type="RefSeq" id="WP_245723777.1">
    <property type="nucleotide sequence ID" value="NZ_FNGY01000001.1"/>
</dbReference>
<evidence type="ECO:0000256" key="4">
    <source>
        <dbReference type="ARBA" id="ARBA00023136"/>
    </source>
</evidence>
<name>A0A1G9K468_9SPHI</name>
<evidence type="ECO:0000256" key="1">
    <source>
        <dbReference type="ARBA" id="ARBA00004141"/>
    </source>
</evidence>
<dbReference type="GO" id="GO:0016020">
    <property type="term" value="C:membrane"/>
    <property type="evidence" value="ECO:0007669"/>
    <property type="project" value="UniProtKB-SubCell"/>
</dbReference>
<dbReference type="EMBL" id="FNGY01000001">
    <property type="protein sequence ID" value="SDL44316.1"/>
    <property type="molecule type" value="Genomic_DNA"/>
</dbReference>
<feature type="transmembrane region" description="Helical" evidence="5">
    <location>
        <begin position="26"/>
        <end position="44"/>
    </location>
</feature>
<dbReference type="GO" id="GO:0030416">
    <property type="term" value="P:methylamine metabolic process"/>
    <property type="evidence" value="ECO:0007669"/>
    <property type="project" value="InterPro"/>
</dbReference>
<comment type="subcellular location">
    <subcellularLocation>
        <location evidence="1">Membrane</location>
        <topology evidence="1">Multi-pass membrane protein</topology>
    </subcellularLocation>
</comment>
<feature type="domain" description="Methylamine utilisation protein MauE" evidence="6">
    <location>
        <begin position="26"/>
        <end position="151"/>
    </location>
</feature>
<evidence type="ECO:0000313" key="8">
    <source>
        <dbReference type="Proteomes" id="UP000183200"/>
    </source>
</evidence>
<dbReference type="InterPro" id="IPR009908">
    <property type="entry name" value="Methylamine_util_MauE"/>
</dbReference>
<feature type="transmembrane region" description="Helical" evidence="5">
    <location>
        <begin position="136"/>
        <end position="154"/>
    </location>
</feature>
<evidence type="ECO:0000256" key="3">
    <source>
        <dbReference type="ARBA" id="ARBA00022989"/>
    </source>
</evidence>
<feature type="transmembrane region" description="Helical" evidence="5">
    <location>
        <begin position="66"/>
        <end position="87"/>
    </location>
</feature>
<dbReference type="AlphaFoldDB" id="A0A1G9K468"/>
<sequence>METRKSNRVNRFFSLLSLKFRITPELIVEIISGLFFLLFLYAAFNKILDFQKFKVQLGQSPLLTDYAMVIAWLVPTIEILICILLYFKRTLVIGLYASFSLMLMFTLYIIVILTFAERVPCSCGGILEKLGWTAHLIFNIIFVFLAVVAIFLQGKFTLYKSRVKQAN</sequence>
<keyword evidence="4 5" id="KW-0472">Membrane</keyword>
<dbReference type="Pfam" id="PF07291">
    <property type="entry name" value="MauE"/>
    <property type="match status" value="1"/>
</dbReference>
<protein>
    <recommendedName>
        <fullName evidence="6">Methylamine utilisation protein MauE domain-containing protein</fullName>
    </recommendedName>
</protein>
<keyword evidence="8" id="KW-1185">Reference proteome</keyword>
<accession>A0A1G9K468</accession>
<keyword evidence="3 5" id="KW-1133">Transmembrane helix</keyword>
<feature type="transmembrane region" description="Helical" evidence="5">
    <location>
        <begin position="94"/>
        <end position="116"/>
    </location>
</feature>
<proteinExistence type="predicted"/>
<evidence type="ECO:0000259" key="6">
    <source>
        <dbReference type="Pfam" id="PF07291"/>
    </source>
</evidence>
<keyword evidence="2 5" id="KW-0812">Transmembrane</keyword>
<dbReference type="Proteomes" id="UP000183200">
    <property type="component" value="Unassembled WGS sequence"/>
</dbReference>
<evidence type="ECO:0000256" key="2">
    <source>
        <dbReference type="ARBA" id="ARBA00022692"/>
    </source>
</evidence>